<dbReference type="SUPFAM" id="SSF52172">
    <property type="entry name" value="CheY-like"/>
    <property type="match status" value="1"/>
</dbReference>
<dbReference type="Pfam" id="PF02518">
    <property type="entry name" value="HATPase_c"/>
    <property type="match status" value="1"/>
</dbReference>
<reference evidence="8" key="1">
    <citation type="submission" date="2022-11" db="EMBL/GenBank/DDBJ databases">
        <title>Isolation and characterization of PLA-degrading bacterium Massilia sp. from Antarctic soil.</title>
        <authorList>
            <person name="Sato K."/>
            <person name="Gomez-Fuentes C."/>
            <person name="Ahmad S.A."/>
            <person name="Zulkharnain A."/>
        </authorList>
    </citation>
    <scope>NUCLEOTIDE SEQUENCE</scope>
    <source>
        <strain evidence="8">N-3</strain>
    </source>
</reference>
<comment type="catalytic activity">
    <reaction evidence="1">
        <text>ATP + protein L-histidine = ADP + protein N-phospho-L-histidine.</text>
        <dbReference type="EC" id="2.7.13.3"/>
    </reaction>
</comment>
<dbReference type="Pfam" id="PF00072">
    <property type="entry name" value="Response_reg"/>
    <property type="match status" value="1"/>
</dbReference>
<dbReference type="InterPro" id="IPR004358">
    <property type="entry name" value="Sig_transdc_His_kin-like_C"/>
</dbReference>
<evidence type="ECO:0000256" key="3">
    <source>
        <dbReference type="ARBA" id="ARBA00022553"/>
    </source>
</evidence>
<dbReference type="Gene3D" id="1.10.287.130">
    <property type="match status" value="1"/>
</dbReference>
<dbReference type="Gene3D" id="3.40.50.2300">
    <property type="match status" value="1"/>
</dbReference>
<sequence>MRIRSRLLILVLAILVPSFIAAALAVSYVYREEQKSQVQSVSEATRAFALMVDNELQARTAVLRTLAVAPSLHRGDLREFYEHARGMAPAWDTVIVLADLDGKQLINTRKPFGAALPTRRSSNVGELMQRGGPAATYVSDVFMAPIGKIYDYSVQVPVMVDGALRYYLLLGVSVASLQNLLERQHFRTGWTATIVDRKGVVLARSRQPEQFVGKPVRNYSREILNRSREGIYPSRTLDGIAVRAFFSTVPMSDWKVLVSIPVSEIRRVPLEAAAMLAGLMAALLAAGVLAARWLARRAIGPIERLGQAADELGQGKEPGYQPQGIVEIDSVAQRMRDAGRQIHQAQQELERRVAEAVAATERAQGALLKSQKLEALGRLTGGIAHEFNNLLQTLSTALQLAELKNRDNTVRGLLQTCKKTVQRAAGLTGQLGSFGRIQEARQQTVDACQQLRSARQLMSGALRADIDLQIDCDEPAWPVKVEPLQFDLALLNLAVNARDAMPRGGMLRIEARNISLAQPAGDSALAALPAGDYVRVTVSDTGSGMTPEVLARALDPFYTTKAQGQGTGLGLPQAYAFALQSHGLLLLDSEPGKGTRVDLWLPRAEQAPEPPTPAPTEAPLPRGRGVVLFVEDDPLVREAVSHALAEAGFEVLTAHDGDQAVALLEGGAQPDVVFSDIVMPGSVNGIDLAAIVRRRDPGLPVVLATGYTERQPAIPGVQVLAKPYPIERLVTLLVRAGANRTH</sequence>
<evidence type="ECO:0000259" key="7">
    <source>
        <dbReference type="PROSITE" id="PS50110"/>
    </source>
</evidence>
<dbReference type="CDD" id="cd18774">
    <property type="entry name" value="PDC2_HK_sensor"/>
    <property type="match status" value="1"/>
</dbReference>
<evidence type="ECO:0000256" key="5">
    <source>
        <dbReference type="SAM" id="Coils"/>
    </source>
</evidence>
<protein>
    <recommendedName>
        <fullName evidence="2">histidine kinase</fullName>
        <ecNumber evidence="2">2.7.13.3</ecNumber>
    </recommendedName>
</protein>
<feature type="domain" description="Histidine kinase" evidence="6">
    <location>
        <begin position="382"/>
        <end position="605"/>
    </location>
</feature>
<gene>
    <name evidence="8" type="ORF">MasN3_07750</name>
</gene>
<feature type="domain" description="Response regulatory" evidence="7">
    <location>
        <begin position="626"/>
        <end position="737"/>
    </location>
</feature>
<dbReference type="SMART" id="SM00388">
    <property type="entry name" value="HisKA"/>
    <property type="match status" value="1"/>
</dbReference>
<keyword evidence="9" id="KW-1185">Reference proteome</keyword>
<dbReference type="RefSeq" id="WP_281912515.1">
    <property type="nucleotide sequence ID" value="NZ_AP026966.1"/>
</dbReference>
<dbReference type="Proteomes" id="UP001163336">
    <property type="component" value="Chromosome"/>
</dbReference>
<evidence type="ECO:0000313" key="9">
    <source>
        <dbReference type="Proteomes" id="UP001163336"/>
    </source>
</evidence>
<dbReference type="SMART" id="SM00448">
    <property type="entry name" value="REC"/>
    <property type="match status" value="1"/>
</dbReference>
<evidence type="ECO:0000313" key="8">
    <source>
        <dbReference type="EMBL" id="BDT57281.1"/>
    </source>
</evidence>
<dbReference type="Gene3D" id="3.30.450.20">
    <property type="entry name" value="PAS domain"/>
    <property type="match status" value="1"/>
</dbReference>
<feature type="coiled-coil region" evidence="5">
    <location>
        <begin position="328"/>
        <end position="362"/>
    </location>
</feature>
<dbReference type="SUPFAM" id="SSF47384">
    <property type="entry name" value="Homodimeric domain of signal transducing histidine kinase"/>
    <property type="match status" value="1"/>
</dbReference>
<dbReference type="InterPro" id="IPR036097">
    <property type="entry name" value="HisK_dim/P_sf"/>
</dbReference>
<accession>A0ABN6TAN9</accession>
<dbReference type="SMART" id="SM00387">
    <property type="entry name" value="HATPase_c"/>
    <property type="match status" value="1"/>
</dbReference>
<dbReference type="PANTHER" id="PTHR43065">
    <property type="entry name" value="SENSOR HISTIDINE KINASE"/>
    <property type="match status" value="1"/>
</dbReference>
<dbReference type="EC" id="2.7.13.3" evidence="2"/>
<name>A0ABN6TAN9_9BURK</name>
<dbReference type="InterPro" id="IPR003594">
    <property type="entry name" value="HATPase_dom"/>
</dbReference>
<dbReference type="Gene3D" id="3.30.565.10">
    <property type="entry name" value="Histidine kinase-like ATPase, C-terminal domain"/>
    <property type="match status" value="1"/>
</dbReference>
<dbReference type="SUPFAM" id="SSF55874">
    <property type="entry name" value="ATPase domain of HSP90 chaperone/DNA topoisomerase II/histidine kinase"/>
    <property type="match status" value="1"/>
</dbReference>
<evidence type="ECO:0000256" key="1">
    <source>
        <dbReference type="ARBA" id="ARBA00000085"/>
    </source>
</evidence>
<dbReference type="InterPro" id="IPR011006">
    <property type="entry name" value="CheY-like_superfamily"/>
</dbReference>
<evidence type="ECO:0000256" key="2">
    <source>
        <dbReference type="ARBA" id="ARBA00012438"/>
    </source>
</evidence>
<evidence type="ECO:0000256" key="4">
    <source>
        <dbReference type="PROSITE-ProRule" id="PRU00169"/>
    </source>
</evidence>
<organism evidence="8 9">
    <name type="scientific">Massilia varians</name>
    <dbReference type="NCBI Taxonomy" id="457921"/>
    <lineage>
        <taxon>Bacteria</taxon>
        <taxon>Pseudomonadati</taxon>
        <taxon>Pseudomonadota</taxon>
        <taxon>Betaproteobacteria</taxon>
        <taxon>Burkholderiales</taxon>
        <taxon>Oxalobacteraceae</taxon>
        <taxon>Telluria group</taxon>
        <taxon>Massilia</taxon>
    </lineage>
</organism>
<dbReference type="EMBL" id="AP026966">
    <property type="protein sequence ID" value="BDT57281.1"/>
    <property type="molecule type" value="Genomic_DNA"/>
</dbReference>
<proteinExistence type="predicted"/>
<dbReference type="PRINTS" id="PR00344">
    <property type="entry name" value="BCTRLSENSOR"/>
</dbReference>
<dbReference type="PANTHER" id="PTHR43065:SF49">
    <property type="entry name" value="HISTIDINE KINASE"/>
    <property type="match status" value="1"/>
</dbReference>
<keyword evidence="3 4" id="KW-0597">Phosphoprotein</keyword>
<dbReference type="InterPro" id="IPR001789">
    <property type="entry name" value="Sig_transdc_resp-reg_receiver"/>
</dbReference>
<evidence type="ECO:0000259" key="6">
    <source>
        <dbReference type="PROSITE" id="PS50109"/>
    </source>
</evidence>
<dbReference type="InterPro" id="IPR003661">
    <property type="entry name" value="HisK_dim/P_dom"/>
</dbReference>
<keyword evidence="5" id="KW-0175">Coiled coil</keyword>
<dbReference type="PROSITE" id="PS50109">
    <property type="entry name" value="HIS_KIN"/>
    <property type="match status" value="1"/>
</dbReference>
<feature type="modified residue" description="4-aspartylphosphate" evidence="4">
    <location>
        <position position="676"/>
    </location>
</feature>
<dbReference type="InterPro" id="IPR005467">
    <property type="entry name" value="His_kinase_dom"/>
</dbReference>
<dbReference type="PROSITE" id="PS50110">
    <property type="entry name" value="RESPONSE_REGULATORY"/>
    <property type="match status" value="1"/>
</dbReference>
<dbReference type="InterPro" id="IPR036890">
    <property type="entry name" value="HATPase_C_sf"/>
</dbReference>